<organism evidence="1 2">
    <name type="scientific">Hoeflea prorocentri</name>
    <dbReference type="NCBI Taxonomy" id="1922333"/>
    <lineage>
        <taxon>Bacteria</taxon>
        <taxon>Pseudomonadati</taxon>
        <taxon>Pseudomonadota</taxon>
        <taxon>Alphaproteobacteria</taxon>
        <taxon>Hyphomicrobiales</taxon>
        <taxon>Rhizobiaceae</taxon>
        <taxon>Hoeflea</taxon>
    </lineage>
</organism>
<evidence type="ECO:0000313" key="1">
    <source>
        <dbReference type="EMBL" id="MDA5401540.1"/>
    </source>
</evidence>
<reference evidence="1" key="1">
    <citation type="submission" date="2022-11" db="EMBL/GenBank/DDBJ databases">
        <title>Draft genome sequence of Hoeflea poritis E7-10 and Hoeflea prorocentri PM5-8, separated from scleractinian coral Porites lutea and marine dinoflagellate.</title>
        <authorList>
            <person name="Zhang G."/>
            <person name="Wei Q."/>
            <person name="Cai L."/>
        </authorList>
    </citation>
    <scope>NUCLEOTIDE SEQUENCE</scope>
    <source>
        <strain evidence="1">PM5-8</strain>
    </source>
</reference>
<evidence type="ECO:0000313" key="2">
    <source>
        <dbReference type="Proteomes" id="UP001151234"/>
    </source>
</evidence>
<accession>A0A9X3UMT1</accession>
<name>A0A9X3UMT1_9HYPH</name>
<comment type="caution">
    <text evidence="1">The sequence shown here is derived from an EMBL/GenBank/DDBJ whole genome shotgun (WGS) entry which is preliminary data.</text>
</comment>
<proteinExistence type="predicted"/>
<dbReference type="InterPro" id="IPR011008">
    <property type="entry name" value="Dimeric_a/b-barrel"/>
</dbReference>
<dbReference type="RefSeq" id="WP_267993522.1">
    <property type="nucleotide sequence ID" value="NZ_JAPJZI010000002.1"/>
</dbReference>
<gene>
    <name evidence="1" type="ORF">OQ273_23440</name>
</gene>
<dbReference type="Gene3D" id="3.30.70.100">
    <property type="match status" value="1"/>
</dbReference>
<protein>
    <recommendedName>
        <fullName evidence="3">ABM domain-containing protein</fullName>
    </recommendedName>
</protein>
<sequence length="109" mass="12444">MIKRFAIFEGHIPADRRKAFQQAVVERLLPAVRKLPGVNSVAANFSFERDEGAPEIALILTTTYRTYDTLKTALEGPQRKDAQRVTEQIFSEFAECRIHHHLTKTLPHS</sequence>
<dbReference type="SUPFAM" id="SSF54909">
    <property type="entry name" value="Dimeric alpha+beta barrel"/>
    <property type="match status" value="1"/>
</dbReference>
<dbReference type="Proteomes" id="UP001151234">
    <property type="component" value="Unassembled WGS sequence"/>
</dbReference>
<evidence type="ECO:0008006" key="3">
    <source>
        <dbReference type="Google" id="ProtNLM"/>
    </source>
</evidence>
<keyword evidence="2" id="KW-1185">Reference proteome</keyword>
<dbReference type="EMBL" id="JAPJZI010000002">
    <property type="protein sequence ID" value="MDA5401540.1"/>
    <property type="molecule type" value="Genomic_DNA"/>
</dbReference>
<dbReference type="AlphaFoldDB" id="A0A9X3UMT1"/>